<dbReference type="EMBL" id="JH687793">
    <property type="protein sequence ID" value="EJD41455.1"/>
    <property type="molecule type" value="Genomic_DNA"/>
</dbReference>
<dbReference type="Proteomes" id="UP000006514">
    <property type="component" value="Unassembled WGS sequence"/>
</dbReference>
<dbReference type="PANTHER" id="PTHR41878:SF1">
    <property type="entry name" value="TNPR PROTEIN"/>
    <property type="match status" value="1"/>
</dbReference>
<keyword evidence="3" id="KW-1185">Reference proteome</keyword>
<feature type="domain" description="Plasmid pRiA4b Orf3-like" evidence="1">
    <location>
        <begin position="17"/>
        <end position="131"/>
    </location>
</feature>
<dbReference type="Pfam" id="PF07929">
    <property type="entry name" value="PRiA4_ORF3"/>
    <property type="match status" value="1"/>
</dbReference>
<sequence>MSSVDHLTWLSAVGHGYISDDKYTLAHLFEKEQDVFGYLYDFGDKWFHEIAVERIIPVEESTGRVEILEGKGMCPGENMKGSWCYQDDMRDYDNVDTLGRFEKSVEILQQANYKDFGKPLLQFDPERFDMEYATRCLKDALASHNSVRQGAKGFKMPMSGTPDEIDAMDGIRLKKGQTFKRTSTDSFGYWQEAQTCRKDKKWQTICAECGKPGVDLKACGTAPSITRESIGSRCTNASVAKLSRKNSSDSSFRPQYLRGIT</sequence>
<dbReference type="PANTHER" id="PTHR41878">
    <property type="entry name" value="LEXA REPRESSOR-RELATED"/>
    <property type="match status" value="1"/>
</dbReference>
<evidence type="ECO:0000313" key="2">
    <source>
        <dbReference type="EMBL" id="EJD41455.1"/>
    </source>
</evidence>
<gene>
    <name evidence="2" type="ORF">AURDEDRAFT_169617</name>
</gene>
<proteinExistence type="predicted"/>
<dbReference type="AlphaFoldDB" id="J0WXI0"/>
<evidence type="ECO:0000313" key="3">
    <source>
        <dbReference type="Proteomes" id="UP000006514"/>
    </source>
</evidence>
<dbReference type="eggNOG" id="ENOG502RFZX">
    <property type="taxonomic scope" value="Eukaryota"/>
</dbReference>
<dbReference type="SUPFAM" id="SSF159941">
    <property type="entry name" value="MM3350-like"/>
    <property type="match status" value="1"/>
</dbReference>
<evidence type="ECO:0000259" key="1">
    <source>
        <dbReference type="Pfam" id="PF07929"/>
    </source>
</evidence>
<dbReference type="KEGG" id="adl:AURDEDRAFT_169617"/>
<dbReference type="Gene3D" id="3.10.290.30">
    <property type="entry name" value="MM3350-like"/>
    <property type="match status" value="1"/>
</dbReference>
<name>J0WXI0_AURST</name>
<accession>J0WXI0</accession>
<dbReference type="InParanoid" id="J0WXI0"/>
<dbReference type="InterPro" id="IPR024047">
    <property type="entry name" value="MM3350-like_sf"/>
</dbReference>
<dbReference type="OMA" id="EYHETIN"/>
<dbReference type="OrthoDB" id="432970at2759"/>
<protein>
    <recommendedName>
        <fullName evidence="1">Plasmid pRiA4b Orf3-like domain-containing protein</fullName>
    </recommendedName>
</protein>
<organism evidence="2 3">
    <name type="scientific">Auricularia subglabra (strain TFB-10046 / SS5)</name>
    <name type="common">White-rot fungus</name>
    <name type="synonym">Auricularia delicata (strain TFB10046)</name>
    <dbReference type="NCBI Taxonomy" id="717982"/>
    <lineage>
        <taxon>Eukaryota</taxon>
        <taxon>Fungi</taxon>
        <taxon>Dikarya</taxon>
        <taxon>Basidiomycota</taxon>
        <taxon>Agaricomycotina</taxon>
        <taxon>Agaricomycetes</taxon>
        <taxon>Auriculariales</taxon>
        <taxon>Auriculariaceae</taxon>
        <taxon>Auricularia</taxon>
    </lineage>
</organism>
<reference evidence="3" key="1">
    <citation type="journal article" date="2012" name="Science">
        <title>The Paleozoic origin of enzymatic lignin decomposition reconstructed from 31 fungal genomes.</title>
        <authorList>
            <person name="Floudas D."/>
            <person name="Binder M."/>
            <person name="Riley R."/>
            <person name="Barry K."/>
            <person name="Blanchette R.A."/>
            <person name="Henrissat B."/>
            <person name="Martinez A.T."/>
            <person name="Otillar R."/>
            <person name="Spatafora J.W."/>
            <person name="Yadav J.S."/>
            <person name="Aerts A."/>
            <person name="Benoit I."/>
            <person name="Boyd A."/>
            <person name="Carlson A."/>
            <person name="Copeland A."/>
            <person name="Coutinho P.M."/>
            <person name="de Vries R.P."/>
            <person name="Ferreira P."/>
            <person name="Findley K."/>
            <person name="Foster B."/>
            <person name="Gaskell J."/>
            <person name="Glotzer D."/>
            <person name="Gorecki P."/>
            <person name="Heitman J."/>
            <person name="Hesse C."/>
            <person name="Hori C."/>
            <person name="Igarashi K."/>
            <person name="Jurgens J.A."/>
            <person name="Kallen N."/>
            <person name="Kersten P."/>
            <person name="Kohler A."/>
            <person name="Kuees U."/>
            <person name="Kumar T.K.A."/>
            <person name="Kuo A."/>
            <person name="LaButti K."/>
            <person name="Larrondo L.F."/>
            <person name="Lindquist E."/>
            <person name="Ling A."/>
            <person name="Lombard V."/>
            <person name="Lucas S."/>
            <person name="Lundell T."/>
            <person name="Martin R."/>
            <person name="McLaughlin D.J."/>
            <person name="Morgenstern I."/>
            <person name="Morin E."/>
            <person name="Murat C."/>
            <person name="Nagy L.G."/>
            <person name="Nolan M."/>
            <person name="Ohm R.A."/>
            <person name="Patyshakuliyeva A."/>
            <person name="Rokas A."/>
            <person name="Ruiz-Duenas F.J."/>
            <person name="Sabat G."/>
            <person name="Salamov A."/>
            <person name="Samejima M."/>
            <person name="Schmutz J."/>
            <person name="Slot J.C."/>
            <person name="St John F."/>
            <person name="Stenlid J."/>
            <person name="Sun H."/>
            <person name="Sun S."/>
            <person name="Syed K."/>
            <person name="Tsang A."/>
            <person name="Wiebenga A."/>
            <person name="Young D."/>
            <person name="Pisabarro A."/>
            <person name="Eastwood D.C."/>
            <person name="Martin F."/>
            <person name="Cullen D."/>
            <person name="Grigoriev I.V."/>
            <person name="Hibbett D.S."/>
        </authorList>
    </citation>
    <scope>NUCLEOTIDE SEQUENCE [LARGE SCALE GENOMIC DNA]</scope>
    <source>
        <strain evidence="3">TFB10046</strain>
    </source>
</reference>
<dbReference type="InterPro" id="IPR012912">
    <property type="entry name" value="Plasmid_pRiA4b_Orf3-like"/>
</dbReference>